<proteinExistence type="predicted"/>
<feature type="region of interest" description="Disordered" evidence="1">
    <location>
        <begin position="1"/>
        <end position="20"/>
    </location>
</feature>
<protein>
    <submittedName>
        <fullName evidence="2">Uncharacterized protein</fullName>
    </submittedName>
</protein>
<dbReference type="EMBL" id="CACRXK020027718">
    <property type="protein sequence ID" value="CAB4041065.1"/>
    <property type="molecule type" value="Genomic_DNA"/>
</dbReference>
<evidence type="ECO:0000313" key="3">
    <source>
        <dbReference type="Proteomes" id="UP001152795"/>
    </source>
</evidence>
<organism evidence="2 3">
    <name type="scientific">Paramuricea clavata</name>
    <name type="common">Red gorgonian</name>
    <name type="synonym">Violescent sea-whip</name>
    <dbReference type="NCBI Taxonomy" id="317549"/>
    <lineage>
        <taxon>Eukaryota</taxon>
        <taxon>Metazoa</taxon>
        <taxon>Cnidaria</taxon>
        <taxon>Anthozoa</taxon>
        <taxon>Octocorallia</taxon>
        <taxon>Malacalcyonacea</taxon>
        <taxon>Plexauridae</taxon>
        <taxon>Paramuricea</taxon>
    </lineage>
</organism>
<dbReference type="AlphaFoldDB" id="A0A7D9LZJ9"/>
<keyword evidence="3" id="KW-1185">Reference proteome</keyword>
<accession>A0A7D9LZJ9</accession>
<feature type="region of interest" description="Disordered" evidence="1">
    <location>
        <begin position="76"/>
        <end position="95"/>
    </location>
</feature>
<reference evidence="2" key="1">
    <citation type="submission" date="2020-04" db="EMBL/GenBank/DDBJ databases">
        <authorList>
            <person name="Alioto T."/>
            <person name="Alioto T."/>
            <person name="Gomez Garrido J."/>
        </authorList>
    </citation>
    <scope>NUCLEOTIDE SEQUENCE</scope>
    <source>
        <strain evidence="2">A484AB</strain>
    </source>
</reference>
<evidence type="ECO:0000256" key="1">
    <source>
        <dbReference type="SAM" id="MobiDB-lite"/>
    </source>
</evidence>
<evidence type="ECO:0000313" key="2">
    <source>
        <dbReference type="EMBL" id="CAB4041065.1"/>
    </source>
</evidence>
<name>A0A7D9LZJ9_PARCT</name>
<sequence>MQRDFEKKRPIANSVTHTTTGSWSIPTIENKTLIHKSINKGWDLTQFLIEAAQMENIKRQVSDITSPEVEVKARVNREAQTPKPRQRDIARNGGHQAVRRAGSCFLDNSVHYTDQWFSLANTKWLFIFSDFY</sequence>
<comment type="caution">
    <text evidence="2">The sequence shown here is derived from an EMBL/GenBank/DDBJ whole genome shotgun (WGS) entry which is preliminary data.</text>
</comment>
<gene>
    <name evidence="2" type="ORF">PACLA_8A027897</name>
</gene>
<dbReference type="Proteomes" id="UP001152795">
    <property type="component" value="Unassembled WGS sequence"/>
</dbReference>